<reference evidence="2" key="1">
    <citation type="submission" date="2022-08" db="EMBL/GenBank/DDBJ databases">
        <authorList>
            <consortium name="DOE Joint Genome Institute"/>
            <person name="Min B."/>
            <person name="Riley R."/>
            <person name="Sierra-Patev S."/>
            <person name="Naranjo-Ortiz M."/>
            <person name="Looney B."/>
            <person name="Konkel Z."/>
            <person name="Slot J.C."/>
            <person name="Sakamoto Y."/>
            <person name="Steenwyk J.L."/>
            <person name="Rokas A."/>
            <person name="Carro J."/>
            <person name="Camarero S."/>
            <person name="Ferreira P."/>
            <person name="Molpeceres G."/>
            <person name="Ruiz-Duenas F.J."/>
            <person name="Serrano A."/>
            <person name="Henrissat B."/>
            <person name="Drula E."/>
            <person name="Hughes K.W."/>
            <person name="Mata J.L."/>
            <person name="Ishikawa N.K."/>
            <person name="Vargas-Isla R."/>
            <person name="Ushijima S."/>
            <person name="Smith C.A."/>
            <person name="Ahrendt S."/>
            <person name="Andreopoulos W."/>
            <person name="He G."/>
            <person name="Labutti K."/>
            <person name="Lipzen A."/>
            <person name="Ng V."/>
            <person name="Sandor L."/>
            <person name="Barry K."/>
            <person name="Martinez A.T."/>
            <person name="Xiao Y."/>
            <person name="Gibbons J.G."/>
            <person name="Terashima K."/>
            <person name="Hibbett D.S."/>
            <person name="Grigoriev I.V."/>
        </authorList>
    </citation>
    <scope>NUCLEOTIDE SEQUENCE</scope>
    <source>
        <strain evidence="2">Sp2 HRB7682 ss15</strain>
    </source>
</reference>
<sequence length="664" mass="72559">MGQRHQAYIVARVVPQGSTDGKAYYRSLGGWHHQWCYGSLPLLAADRFFALIKNPVNAAIIREELETAQGKYGRRGQKPDTHFPCHYALFLVACAFNIDLEKNYIQDGPLESYLLPATMGCWDGDNNDGLTILDITNPLKPSYAFVMGSETDADLGDEPCIAEDYLRAYYPNLGSNEGTERKKAGDKVKLELAAKFDSIPFLTEDMLAEAWPEEFGASKSSKRRRPAERKSVPKTIQETPVVSVDSSSIPALADLVVEPAVARSLELGNTDEIELLIPSKAPQIMNVLRAHNPFPDTGLPLLKVVLKQVFKNDTETLDLSGFSLSPNQLASVASEMKDARIIILSHSSVVTVEHVRALLTVKPEIDRLELLDTGVTNDAFSSLLKTDPDIFKCVSDVVHHHLVSSRHTNPGSFHVIASQAGSYVRYGGRGSGGNIQSIPIWTPAKIIQNLIDILKMLVTDDLASMEPTQSILIPAALSAGLRKPGTSWNDRTVPMVARNRGRVHHGGWMFLFNRANTPRGSAPGGTYAFVRLLTDKDCQAVDVFDLNGFLEEMKKEGRAPLPSTEAVKEFEDIVANRGKNQENTKKTKGSGTEGPPQTMEHIMRFLMAGMNMGGGSTDAPKSGVSLFDTDSATKFVLEFIAPNAEGNSQGPESMRGPRIVLAGN</sequence>
<comment type="caution">
    <text evidence="2">The sequence shown here is derived from an EMBL/GenBank/DDBJ whole genome shotgun (WGS) entry which is preliminary data.</text>
</comment>
<feature type="region of interest" description="Disordered" evidence="1">
    <location>
        <begin position="215"/>
        <end position="234"/>
    </location>
</feature>
<proteinExistence type="predicted"/>
<feature type="region of interest" description="Disordered" evidence="1">
    <location>
        <begin position="645"/>
        <end position="664"/>
    </location>
</feature>
<protein>
    <submittedName>
        <fullName evidence="2">Uncharacterized protein</fullName>
    </submittedName>
</protein>
<organism evidence="2 3">
    <name type="scientific">Lentinula lateritia</name>
    <dbReference type="NCBI Taxonomy" id="40482"/>
    <lineage>
        <taxon>Eukaryota</taxon>
        <taxon>Fungi</taxon>
        <taxon>Dikarya</taxon>
        <taxon>Basidiomycota</taxon>
        <taxon>Agaricomycotina</taxon>
        <taxon>Agaricomycetes</taxon>
        <taxon>Agaricomycetidae</taxon>
        <taxon>Agaricales</taxon>
        <taxon>Marasmiineae</taxon>
        <taxon>Omphalotaceae</taxon>
        <taxon>Lentinula</taxon>
    </lineage>
</organism>
<evidence type="ECO:0000313" key="3">
    <source>
        <dbReference type="Proteomes" id="UP001150238"/>
    </source>
</evidence>
<dbReference type="Proteomes" id="UP001150238">
    <property type="component" value="Unassembled WGS sequence"/>
</dbReference>
<evidence type="ECO:0000313" key="2">
    <source>
        <dbReference type="EMBL" id="KAJ4493562.1"/>
    </source>
</evidence>
<feature type="region of interest" description="Disordered" evidence="1">
    <location>
        <begin position="577"/>
        <end position="597"/>
    </location>
</feature>
<accession>A0A9W9DZQ9</accession>
<evidence type="ECO:0000256" key="1">
    <source>
        <dbReference type="SAM" id="MobiDB-lite"/>
    </source>
</evidence>
<dbReference type="EMBL" id="JANVFS010000003">
    <property type="protein sequence ID" value="KAJ4493562.1"/>
    <property type="molecule type" value="Genomic_DNA"/>
</dbReference>
<reference evidence="2" key="2">
    <citation type="journal article" date="2023" name="Proc. Natl. Acad. Sci. U.S.A.">
        <title>A global phylogenomic analysis of the shiitake genus Lentinula.</title>
        <authorList>
            <person name="Sierra-Patev S."/>
            <person name="Min B."/>
            <person name="Naranjo-Ortiz M."/>
            <person name="Looney B."/>
            <person name="Konkel Z."/>
            <person name="Slot J.C."/>
            <person name="Sakamoto Y."/>
            <person name="Steenwyk J.L."/>
            <person name="Rokas A."/>
            <person name="Carro J."/>
            <person name="Camarero S."/>
            <person name="Ferreira P."/>
            <person name="Molpeceres G."/>
            <person name="Ruiz-Duenas F.J."/>
            <person name="Serrano A."/>
            <person name="Henrissat B."/>
            <person name="Drula E."/>
            <person name="Hughes K.W."/>
            <person name="Mata J.L."/>
            <person name="Ishikawa N.K."/>
            <person name="Vargas-Isla R."/>
            <person name="Ushijima S."/>
            <person name="Smith C.A."/>
            <person name="Donoghue J."/>
            <person name="Ahrendt S."/>
            <person name="Andreopoulos W."/>
            <person name="He G."/>
            <person name="LaButti K."/>
            <person name="Lipzen A."/>
            <person name="Ng V."/>
            <person name="Riley R."/>
            <person name="Sandor L."/>
            <person name="Barry K."/>
            <person name="Martinez A.T."/>
            <person name="Xiao Y."/>
            <person name="Gibbons J.G."/>
            <person name="Terashima K."/>
            <person name="Grigoriev I.V."/>
            <person name="Hibbett D."/>
        </authorList>
    </citation>
    <scope>NUCLEOTIDE SEQUENCE</scope>
    <source>
        <strain evidence="2">Sp2 HRB7682 ss15</strain>
    </source>
</reference>
<gene>
    <name evidence="2" type="ORF">C8J55DRAFT_416807</name>
</gene>
<dbReference type="AlphaFoldDB" id="A0A9W9DZQ9"/>
<name>A0A9W9DZQ9_9AGAR</name>